<dbReference type="InterPro" id="IPR010319">
    <property type="entry name" value="Transglutaminase-like_Cys_pept"/>
</dbReference>
<dbReference type="Pfam" id="PF06035">
    <property type="entry name" value="Peptidase_C93"/>
    <property type="match status" value="1"/>
</dbReference>
<dbReference type="PANTHER" id="PTHR39327">
    <property type="match status" value="1"/>
</dbReference>
<evidence type="ECO:0000313" key="3">
    <source>
        <dbReference type="Proteomes" id="UP000191988"/>
    </source>
</evidence>
<sequence length="201" mass="21804">MAKKTGRLVKTLAVAVGMAASIATTASAVQLGGLAKNPVTARPGQFMSTSRPTIAPIAFAKFCDNAADQCVRIGDRDTIELTKQKRTELQRINSEINSAIAYVGELEGQDEWKLNPASGDCDDYAVTKRQRLLRAGWPSGALRIATARTPSGIGHAVLVVSTTQGDLVLDNRTNVVKPWKAVDLKWIKIQSHENPRVWLKL</sequence>
<organism evidence="2 3">
    <name type="scientific">Agrobacterium tomkonis CFBP 6623</name>
    <dbReference type="NCBI Taxonomy" id="1183432"/>
    <lineage>
        <taxon>Bacteria</taxon>
        <taxon>Pseudomonadati</taxon>
        <taxon>Pseudomonadota</taxon>
        <taxon>Alphaproteobacteria</taxon>
        <taxon>Hyphomicrobiales</taxon>
        <taxon>Rhizobiaceae</taxon>
        <taxon>Rhizobium/Agrobacterium group</taxon>
        <taxon>Agrobacterium</taxon>
        <taxon>Agrobacterium tumefaciens complex</taxon>
    </lineage>
</organism>
<accession>A0A1S7R1S4</accession>
<keyword evidence="3" id="KW-1185">Reference proteome</keyword>
<dbReference type="AlphaFoldDB" id="A0A1S7R1S4"/>
<proteinExistence type="predicted"/>
<dbReference type="EMBL" id="FBWK01000048">
    <property type="protein sequence ID" value="CUX45473.1"/>
    <property type="molecule type" value="Genomic_DNA"/>
</dbReference>
<evidence type="ECO:0000313" key="2">
    <source>
        <dbReference type="EMBL" id="CUX45473.1"/>
    </source>
</evidence>
<evidence type="ECO:0008006" key="4">
    <source>
        <dbReference type="Google" id="ProtNLM"/>
    </source>
</evidence>
<feature type="chain" id="PRO_5010530901" description="Transglutaminase" evidence="1">
    <location>
        <begin position="29"/>
        <end position="201"/>
    </location>
</feature>
<keyword evidence="1" id="KW-0732">Signal</keyword>
<dbReference type="Proteomes" id="UP000191988">
    <property type="component" value="Unassembled WGS sequence"/>
</dbReference>
<protein>
    <recommendedName>
        <fullName evidence="4">Transglutaminase</fullName>
    </recommendedName>
</protein>
<reference evidence="3" key="1">
    <citation type="submission" date="2016-01" db="EMBL/GenBank/DDBJ databases">
        <authorList>
            <person name="Regsiter A."/>
            <person name="william w."/>
        </authorList>
    </citation>
    <scope>NUCLEOTIDE SEQUENCE [LARGE SCALE GENOMIC DNA]</scope>
    <source>
        <strain evidence="3">CFBP 6623</strain>
    </source>
</reference>
<dbReference type="PANTHER" id="PTHR39327:SF1">
    <property type="entry name" value="BLR5470 PROTEIN"/>
    <property type="match status" value="1"/>
</dbReference>
<dbReference type="STRING" id="1183432.AGR3A_Lc120032"/>
<dbReference type="RefSeq" id="WP_046799776.1">
    <property type="nucleotide sequence ID" value="NZ_LT009724.1"/>
</dbReference>
<gene>
    <name evidence="2" type="ORF">AGR3A_Lc120032</name>
</gene>
<dbReference type="Gene3D" id="3.10.620.30">
    <property type="match status" value="1"/>
</dbReference>
<feature type="signal peptide" evidence="1">
    <location>
        <begin position="1"/>
        <end position="28"/>
    </location>
</feature>
<evidence type="ECO:0000256" key="1">
    <source>
        <dbReference type="SAM" id="SignalP"/>
    </source>
</evidence>
<name>A0A1S7R1S4_9HYPH</name>